<keyword evidence="4" id="KW-1185">Reference proteome</keyword>
<evidence type="ECO:0000259" key="2">
    <source>
        <dbReference type="Pfam" id="PF11141"/>
    </source>
</evidence>
<dbReference type="Pfam" id="PF11141">
    <property type="entry name" value="DUF2914"/>
    <property type="match status" value="1"/>
</dbReference>
<dbReference type="InterPro" id="IPR022606">
    <property type="entry name" value="DUF2914"/>
</dbReference>
<keyword evidence="1" id="KW-0472">Membrane</keyword>
<accession>A0A975MKU4</accession>
<reference evidence="3" key="1">
    <citation type="submission" date="2021-04" db="EMBL/GenBank/DDBJ databases">
        <title>Draft genome sequence data of methanotrophic Methylovulum sp. strain S1L and Methylomonas sp. strain S2AM isolated from boreal lake water columns.</title>
        <authorList>
            <person name="Rissanen A.J."/>
            <person name="Mangayil R."/>
            <person name="Svenning M.M."/>
            <person name="Khanongnuch R."/>
        </authorList>
    </citation>
    <scope>NUCLEOTIDE SEQUENCE</scope>
    <source>
        <strain evidence="3">S2AM</strain>
    </source>
</reference>
<organism evidence="3 4">
    <name type="scientific">Methylomonas paludis</name>
    <dbReference type="NCBI Taxonomy" id="1173101"/>
    <lineage>
        <taxon>Bacteria</taxon>
        <taxon>Pseudomonadati</taxon>
        <taxon>Pseudomonadota</taxon>
        <taxon>Gammaproteobacteria</taxon>
        <taxon>Methylococcales</taxon>
        <taxon>Methylococcaceae</taxon>
        <taxon>Methylomonas</taxon>
    </lineage>
</organism>
<keyword evidence="1" id="KW-1133">Transmembrane helix</keyword>
<dbReference type="Proteomes" id="UP000676649">
    <property type="component" value="Chromosome"/>
</dbReference>
<protein>
    <submittedName>
        <fullName evidence="3">DUF2914 domain-containing protein</fullName>
    </submittedName>
</protein>
<dbReference type="KEGG" id="mpad:KEF85_09580"/>
<gene>
    <name evidence="3" type="ORF">KEF85_09580</name>
</gene>
<dbReference type="RefSeq" id="WP_215579923.1">
    <property type="nucleotide sequence ID" value="NZ_CP073754.1"/>
</dbReference>
<keyword evidence="1" id="KW-0812">Transmembrane</keyword>
<evidence type="ECO:0000313" key="4">
    <source>
        <dbReference type="Proteomes" id="UP000676649"/>
    </source>
</evidence>
<feature type="transmembrane region" description="Helical" evidence="1">
    <location>
        <begin position="35"/>
        <end position="53"/>
    </location>
</feature>
<name>A0A975MKU4_9GAMM</name>
<proteinExistence type="predicted"/>
<dbReference type="AlphaFoldDB" id="A0A975MKU4"/>
<dbReference type="EMBL" id="CP073754">
    <property type="protein sequence ID" value="QWF69627.1"/>
    <property type="molecule type" value="Genomic_DNA"/>
</dbReference>
<sequence length="228" mass="25713">MAKSKVVIKINYDQDQNHKPNTGPEMVTVWHYNRILTTFSILLVLVMVGIYGLTDNEQTSTPAATPDTQIPEATVPPAANIQNKPQVSAAEPANNAKLPGTPAEISLTLQPGNAMILDRSVLRASLNTEIKDTEPYRQVKQAIKLDQKQSIELFYFNQLKYIKVLALSHAWYKQGKLIYKKQFDLKPNTSRLISSKKFTKNDVGDWQIQLVDSKTKVFSTLSFKISYE</sequence>
<evidence type="ECO:0000313" key="3">
    <source>
        <dbReference type="EMBL" id="QWF69627.1"/>
    </source>
</evidence>
<evidence type="ECO:0000256" key="1">
    <source>
        <dbReference type="SAM" id="Phobius"/>
    </source>
</evidence>
<feature type="domain" description="DUF2914" evidence="2">
    <location>
        <begin position="167"/>
        <end position="225"/>
    </location>
</feature>